<comment type="caution">
    <text evidence="3">The sequence shown here is derived from an EMBL/GenBank/DDBJ whole genome shotgun (WGS) entry which is preliminary data.</text>
</comment>
<dbReference type="Proteomes" id="UP001626550">
    <property type="component" value="Unassembled WGS sequence"/>
</dbReference>
<dbReference type="Gene3D" id="1.20.144.10">
    <property type="entry name" value="Phosphatidic acid phosphatase type 2/haloperoxidase"/>
    <property type="match status" value="1"/>
</dbReference>
<keyword evidence="1" id="KW-0812">Transmembrane</keyword>
<name>A0ABD2QNV6_9PLAT</name>
<organism evidence="3 4">
    <name type="scientific">Cichlidogyrus casuarinus</name>
    <dbReference type="NCBI Taxonomy" id="1844966"/>
    <lineage>
        <taxon>Eukaryota</taxon>
        <taxon>Metazoa</taxon>
        <taxon>Spiralia</taxon>
        <taxon>Lophotrochozoa</taxon>
        <taxon>Platyhelminthes</taxon>
        <taxon>Monogenea</taxon>
        <taxon>Monopisthocotylea</taxon>
        <taxon>Dactylogyridea</taxon>
        <taxon>Ancyrocephalidae</taxon>
        <taxon>Cichlidogyrus</taxon>
    </lineage>
</organism>
<keyword evidence="1" id="KW-1133">Transmembrane helix</keyword>
<dbReference type="SUPFAM" id="SSF48317">
    <property type="entry name" value="Acid phosphatase/Vanadium-dependent haloperoxidase"/>
    <property type="match status" value="1"/>
</dbReference>
<evidence type="ECO:0000313" key="4">
    <source>
        <dbReference type="Proteomes" id="UP001626550"/>
    </source>
</evidence>
<dbReference type="SMART" id="SM00014">
    <property type="entry name" value="acidPPc"/>
    <property type="match status" value="1"/>
</dbReference>
<sequence>MLNMRDVYLMLEWSCHGLVWLGLIFLYFAGLALRRSLCVITLNQSFGLYYDATVQPVNCLNWRVVALFMALLFDLILVGLTKVVFKRKRPAGDNPDDMRYTVSVDSYSFPSGHSTRAAMLHWLLPYLFFGSEEARSRAFIQIGIWALAVCTSRFAMSRHHLTDVLLGYLIGMGEFFILIHLNWGSLAPFVG</sequence>
<dbReference type="AlphaFoldDB" id="A0ABD2QNV6"/>
<dbReference type="EMBL" id="JBJKFK010000006">
    <property type="protein sequence ID" value="KAL3321196.1"/>
    <property type="molecule type" value="Genomic_DNA"/>
</dbReference>
<evidence type="ECO:0000313" key="3">
    <source>
        <dbReference type="EMBL" id="KAL3321196.1"/>
    </source>
</evidence>
<accession>A0ABD2QNV6</accession>
<keyword evidence="1" id="KW-0472">Membrane</keyword>
<keyword evidence="4" id="KW-1185">Reference proteome</keyword>
<gene>
    <name evidence="3" type="primary">PPAPDC2</name>
    <name evidence="3" type="ORF">Ciccas_000116</name>
</gene>
<feature type="transmembrane region" description="Helical" evidence="1">
    <location>
        <begin position="62"/>
        <end position="80"/>
    </location>
</feature>
<dbReference type="InterPro" id="IPR000326">
    <property type="entry name" value="PAP2/HPO"/>
</dbReference>
<feature type="domain" description="Phosphatidic acid phosphatase type 2/haloperoxidase" evidence="2">
    <location>
        <begin position="62"/>
        <end position="179"/>
    </location>
</feature>
<reference evidence="3 4" key="1">
    <citation type="submission" date="2024-11" db="EMBL/GenBank/DDBJ databases">
        <title>Adaptive evolution of stress response genes in parasites aligns with host niche diversity.</title>
        <authorList>
            <person name="Hahn C."/>
            <person name="Resl P."/>
        </authorList>
    </citation>
    <scope>NUCLEOTIDE SEQUENCE [LARGE SCALE GENOMIC DNA]</scope>
    <source>
        <strain evidence="3">EGGRZ-B1_66</strain>
        <tissue evidence="3">Body</tissue>
    </source>
</reference>
<dbReference type="Pfam" id="PF01569">
    <property type="entry name" value="PAP2"/>
    <property type="match status" value="1"/>
</dbReference>
<dbReference type="PANTHER" id="PTHR14969:SF13">
    <property type="entry name" value="AT30094P"/>
    <property type="match status" value="1"/>
</dbReference>
<feature type="transmembrane region" description="Helical" evidence="1">
    <location>
        <begin position="168"/>
        <end position="190"/>
    </location>
</feature>
<evidence type="ECO:0000259" key="2">
    <source>
        <dbReference type="SMART" id="SM00014"/>
    </source>
</evidence>
<dbReference type="InterPro" id="IPR036938">
    <property type="entry name" value="PAP2/HPO_sf"/>
</dbReference>
<evidence type="ECO:0000256" key="1">
    <source>
        <dbReference type="SAM" id="Phobius"/>
    </source>
</evidence>
<proteinExistence type="predicted"/>
<dbReference type="PANTHER" id="PTHR14969">
    <property type="entry name" value="SPHINGOSINE-1-PHOSPHATE PHOSPHOHYDROLASE"/>
    <property type="match status" value="1"/>
</dbReference>
<protein>
    <submittedName>
        <fullName evidence="3">Phosphatidic acid phosphatase type 2 domain containing 2</fullName>
    </submittedName>
</protein>